<dbReference type="EMBL" id="CP046234">
    <property type="protein sequence ID" value="WFD45721.1"/>
    <property type="molecule type" value="Genomic_DNA"/>
</dbReference>
<keyword evidence="1" id="KW-0326">Glycosidase</keyword>
<keyword evidence="1" id="KW-0378">Hydrolase</keyword>
<organism evidence="1 2">
    <name type="scientific">Malassezia furfur</name>
    <name type="common">Pityriasis versicolor infection agent</name>
    <name type="synonym">Pityrosporum furfur</name>
    <dbReference type="NCBI Taxonomy" id="55194"/>
    <lineage>
        <taxon>Eukaryota</taxon>
        <taxon>Fungi</taxon>
        <taxon>Dikarya</taxon>
        <taxon>Basidiomycota</taxon>
        <taxon>Ustilaginomycotina</taxon>
        <taxon>Malasseziomycetes</taxon>
        <taxon>Malasseziales</taxon>
        <taxon>Malasseziaceae</taxon>
        <taxon>Malassezia</taxon>
    </lineage>
</organism>
<dbReference type="GO" id="GO:0004844">
    <property type="term" value="F:uracil DNA N-glycosylase activity"/>
    <property type="evidence" value="ECO:0007669"/>
    <property type="project" value="UniProtKB-EC"/>
</dbReference>
<protein>
    <submittedName>
        <fullName evidence="1">Uracil-DNA glycosylase</fullName>
        <ecNumber evidence="1">3.2.2.27</ecNumber>
    </submittedName>
</protein>
<proteinExistence type="predicted"/>
<gene>
    <name evidence="1" type="primary">UNG1</name>
    <name evidence="1" type="ORF">GLX27_000345</name>
</gene>
<dbReference type="PANTHER" id="PTHR11264">
    <property type="entry name" value="URACIL-DNA GLYCOSYLASE"/>
    <property type="match status" value="1"/>
</dbReference>
<dbReference type="InterPro" id="IPR036895">
    <property type="entry name" value="Uracil-DNA_glycosylase-like_sf"/>
</dbReference>
<dbReference type="EC" id="3.2.2.27" evidence="1"/>
<dbReference type="SUPFAM" id="SSF52141">
    <property type="entry name" value="Uracil-DNA glycosylase-like"/>
    <property type="match status" value="1"/>
</dbReference>
<dbReference type="PANTHER" id="PTHR11264:SF0">
    <property type="entry name" value="URACIL-DNA GLYCOSYLASE"/>
    <property type="match status" value="1"/>
</dbReference>
<dbReference type="InterPro" id="IPR002043">
    <property type="entry name" value="UDG_fam1"/>
</dbReference>
<reference evidence="1 2" key="1">
    <citation type="journal article" date="2020" name="Elife">
        <title>Loss of centromere function drives karyotype evolution in closely related Malassezia species.</title>
        <authorList>
            <person name="Sankaranarayanan S.R."/>
            <person name="Ianiri G."/>
            <person name="Coelho M.A."/>
            <person name="Reza M.H."/>
            <person name="Thimmappa B.C."/>
            <person name="Ganguly P."/>
            <person name="Vadnala R.N."/>
            <person name="Sun S."/>
            <person name="Siddharthan R."/>
            <person name="Tellgren-Roth C."/>
            <person name="Dawson T.L."/>
            <person name="Heitman J."/>
            <person name="Sanyal K."/>
        </authorList>
    </citation>
    <scope>NUCLEOTIDE SEQUENCE [LARGE SCALE GENOMIC DNA]</scope>
    <source>
        <strain evidence="1">CBS14141</strain>
    </source>
</reference>
<evidence type="ECO:0000313" key="2">
    <source>
        <dbReference type="Proteomes" id="UP000818624"/>
    </source>
</evidence>
<keyword evidence="2" id="KW-1185">Reference proteome</keyword>
<sequence>MPTVNAGNAGSHHNRGWEPFTRDILKAIAKNAAGSTASKAGGPLDAMLQGKTPTKTAGQPVVFLAWGQPAARTLAEAGITEKSPNVLILRSPHPSPLSAHRGFLGNGHFAKANAWLEDKARYGPGGGIRWDAL</sequence>
<dbReference type="Gene3D" id="3.40.470.10">
    <property type="entry name" value="Uracil-DNA glycosylase-like domain"/>
    <property type="match status" value="1"/>
</dbReference>
<evidence type="ECO:0000313" key="1">
    <source>
        <dbReference type="EMBL" id="WFD45721.1"/>
    </source>
</evidence>
<accession>A0ABY8EJ21</accession>
<name>A0ABY8EJ21_MALFU</name>
<dbReference type="Proteomes" id="UP000818624">
    <property type="component" value="Chromosome 1"/>
</dbReference>